<evidence type="ECO:0000313" key="1">
    <source>
        <dbReference type="EMBL" id="CAF1632162.1"/>
    </source>
</evidence>
<proteinExistence type="predicted"/>
<gene>
    <name evidence="1" type="ORF">OVA965_LOCUS43782</name>
    <name evidence="2" type="ORF">TMI583_LOCUS46182</name>
</gene>
<name>A0A8S2WSS5_9BILA</name>
<evidence type="ECO:0000313" key="2">
    <source>
        <dbReference type="EMBL" id="CAF4459423.1"/>
    </source>
</evidence>
<dbReference type="EMBL" id="CAJOBA010085023">
    <property type="protein sequence ID" value="CAF4459423.1"/>
    <property type="molecule type" value="Genomic_DNA"/>
</dbReference>
<dbReference type="AlphaFoldDB" id="A0A8S2WSS5"/>
<organism evidence="2 3">
    <name type="scientific">Didymodactylos carnosus</name>
    <dbReference type="NCBI Taxonomy" id="1234261"/>
    <lineage>
        <taxon>Eukaryota</taxon>
        <taxon>Metazoa</taxon>
        <taxon>Spiralia</taxon>
        <taxon>Gnathifera</taxon>
        <taxon>Rotifera</taxon>
        <taxon>Eurotatoria</taxon>
        <taxon>Bdelloidea</taxon>
        <taxon>Philodinida</taxon>
        <taxon>Philodinidae</taxon>
        <taxon>Didymodactylos</taxon>
    </lineage>
</organism>
<dbReference type="Proteomes" id="UP000677228">
    <property type="component" value="Unassembled WGS sequence"/>
</dbReference>
<dbReference type="EMBL" id="CAJNOK010059257">
    <property type="protein sequence ID" value="CAF1632162.1"/>
    <property type="molecule type" value="Genomic_DNA"/>
</dbReference>
<sequence length="158" mass="17481">MHTDLATANKKRKLYDEHLQNLAETLNVGDRVGIHDVERTNTDPKLLPCLIFSKEKKGDDVTFQLASQFGKLVSSFTVESLVPLRHVCPSELKAVDIAELENLTLIEACKLFVRGSVSGATCDCKSQYAMKHCPCKKANVKCSTKCHSKRTGGCKNIE</sequence>
<accession>A0A8S2WSS5</accession>
<reference evidence="2" key="1">
    <citation type="submission" date="2021-02" db="EMBL/GenBank/DDBJ databases">
        <authorList>
            <person name="Nowell W R."/>
        </authorList>
    </citation>
    <scope>NUCLEOTIDE SEQUENCE</scope>
</reference>
<comment type="caution">
    <text evidence="2">The sequence shown here is derived from an EMBL/GenBank/DDBJ whole genome shotgun (WGS) entry which is preliminary data.</text>
</comment>
<dbReference type="Proteomes" id="UP000682733">
    <property type="component" value="Unassembled WGS sequence"/>
</dbReference>
<protein>
    <submittedName>
        <fullName evidence="2">Uncharacterized protein</fullName>
    </submittedName>
</protein>
<evidence type="ECO:0000313" key="3">
    <source>
        <dbReference type="Proteomes" id="UP000682733"/>
    </source>
</evidence>